<dbReference type="AlphaFoldDB" id="A0A238BNV5"/>
<keyword evidence="3" id="KW-1185">Reference proteome</keyword>
<proteinExistence type="predicted"/>
<evidence type="ECO:0000313" key="3">
    <source>
        <dbReference type="Proteomes" id="UP000242913"/>
    </source>
</evidence>
<feature type="region of interest" description="Disordered" evidence="1">
    <location>
        <begin position="332"/>
        <end position="354"/>
    </location>
</feature>
<evidence type="ECO:0000313" key="2">
    <source>
        <dbReference type="EMBL" id="OZC07069.1"/>
    </source>
</evidence>
<accession>A0A238BNV5</accession>
<dbReference type="Proteomes" id="UP000242913">
    <property type="component" value="Unassembled WGS sequence"/>
</dbReference>
<feature type="compositionally biased region" description="Basic and acidic residues" evidence="1">
    <location>
        <begin position="419"/>
        <end position="432"/>
    </location>
</feature>
<gene>
    <name evidence="2" type="ORF">X798_05929</name>
</gene>
<organism evidence="2 3">
    <name type="scientific">Onchocerca flexuosa</name>
    <dbReference type="NCBI Taxonomy" id="387005"/>
    <lineage>
        <taxon>Eukaryota</taxon>
        <taxon>Metazoa</taxon>
        <taxon>Ecdysozoa</taxon>
        <taxon>Nematoda</taxon>
        <taxon>Chromadorea</taxon>
        <taxon>Rhabditida</taxon>
        <taxon>Spirurina</taxon>
        <taxon>Spiruromorpha</taxon>
        <taxon>Filarioidea</taxon>
        <taxon>Onchocercidae</taxon>
        <taxon>Onchocerca</taxon>
    </lineage>
</organism>
<name>A0A238BNV5_9BILA</name>
<evidence type="ECO:0000256" key="1">
    <source>
        <dbReference type="SAM" id="MobiDB-lite"/>
    </source>
</evidence>
<dbReference type="OrthoDB" id="5843713at2759"/>
<reference evidence="2 3" key="1">
    <citation type="submission" date="2015-12" db="EMBL/GenBank/DDBJ databases">
        <title>Draft genome of the nematode, Onchocerca flexuosa.</title>
        <authorList>
            <person name="Mitreva M."/>
        </authorList>
    </citation>
    <scope>NUCLEOTIDE SEQUENCE [LARGE SCALE GENOMIC DNA]</scope>
    <source>
        <strain evidence="2">Red Deer</strain>
    </source>
</reference>
<feature type="compositionally biased region" description="Polar residues" evidence="1">
    <location>
        <begin position="332"/>
        <end position="346"/>
    </location>
</feature>
<feature type="region of interest" description="Disordered" evidence="1">
    <location>
        <begin position="402"/>
        <end position="432"/>
    </location>
</feature>
<dbReference type="EMBL" id="KZ270044">
    <property type="protein sequence ID" value="OZC07069.1"/>
    <property type="molecule type" value="Genomic_DNA"/>
</dbReference>
<sequence>MITDLLNYYRAKLNSFINRISVSNGAGCAVTRILTNTSNNTTANNNDLSSVISFPLRQNSHQNIIQTDPHSSTTPSVATPTLLSSSIQANTSLSTNTVLPNSGISESCYNTGSTNMQNELQLVKSPVTTALLYQCNASPNSNDDGEYLHHLQKQKPATSSASCNFFHQNNYPAVVYLTDGENRYLGMERLVPKDENERWIRAPPNCNPFDMRASFTCSSLSCRARITQATYGRSRLNTATGIERPSSGGSAMTVRGNGCRGRKCTEQVRSNDSLLTDCRQHEDGCFSSHLRWLSMKEFSENRSQFDSPPVVYVPVFYEAGCNRNIHRAVTGSITSDDSNDNVINKPSSSSPSCSSLLLLQQTSSTTTFPSTSTFTSASAVDAITSDCTSSIPVNYNTDMITHRSLNRKSDSPEEETEEEKEKDRIESREEKSIRTSLCNCMENGTKLLYCLD</sequence>
<protein>
    <submittedName>
        <fullName evidence="2">Uncharacterized protein</fullName>
    </submittedName>
</protein>